<proteinExistence type="predicted"/>
<feature type="transmembrane region" description="Helical" evidence="1">
    <location>
        <begin position="51"/>
        <end position="71"/>
    </location>
</feature>
<reference evidence="2" key="1">
    <citation type="journal article" date="2020" name="mSystems">
        <title>Genome- and Community-Level Interaction Insights into Carbon Utilization and Element Cycling Functions of Hydrothermarchaeota in Hydrothermal Sediment.</title>
        <authorList>
            <person name="Zhou Z."/>
            <person name="Liu Y."/>
            <person name="Xu W."/>
            <person name="Pan J."/>
            <person name="Luo Z.H."/>
            <person name="Li M."/>
        </authorList>
    </citation>
    <scope>NUCLEOTIDE SEQUENCE [LARGE SCALE GENOMIC DNA]</scope>
    <source>
        <strain evidence="2">SpSt-897</strain>
    </source>
</reference>
<feature type="transmembrane region" description="Helical" evidence="1">
    <location>
        <begin position="12"/>
        <end position="31"/>
    </location>
</feature>
<dbReference type="EMBL" id="DTMF01000169">
    <property type="protein sequence ID" value="HGF34060.1"/>
    <property type="molecule type" value="Genomic_DNA"/>
</dbReference>
<comment type="caution">
    <text evidence="2">The sequence shown here is derived from an EMBL/GenBank/DDBJ whole genome shotgun (WGS) entry which is preliminary data.</text>
</comment>
<dbReference type="AlphaFoldDB" id="A0A7C3V7S6"/>
<feature type="transmembrane region" description="Helical" evidence="1">
    <location>
        <begin position="140"/>
        <end position="165"/>
    </location>
</feature>
<dbReference type="Pfam" id="PF06177">
    <property type="entry name" value="QueT"/>
    <property type="match status" value="1"/>
</dbReference>
<keyword evidence="1" id="KW-0472">Membrane</keyword>
<keyword evidence="1" id="KW-1133">Transmembrane helix</keyword>
<gene>
    <name evidence="2" type="ORF">ENW96_06675</name>
</gene>
<feature type="transmembrane region" description="Helical" evidence="1">
    <location>
        <begin position="199"/>
        <end position="222"/>
    </location>
</feature>
<dbReference type="InterPro" id="IPR010387">
    <property type="entry name" value="QueT"/>
</dbReference>
<dbReference type="Gene3D" id="1.10.1760.20">
    <property type="match status" value="1"/>
</dbReference>
<accession>A0A7C3V7S6</accession>
<organism evidence="2">
    <name type="scientific">Desulfobacca acetoxidans</name>
    <dbReference type="NCBI Taxonomy" id="60893"/>
    <lineage>
        <taxon>Bacteria</taxon>
        <taxon>Pseudomonadati</taxon>
        <taxon>Thermodesulfobacteriota</taxon>
        <taxon>Desulfobaccia</taxon>
        <taxon>Desulfobaccales</taxon>
        <taxon>Desulfobaccaceae</taxon>
        <taxon>Desulfobacca</taxon>
    </lineage>
</organism>
<name>A0A7C3V7S6_9BACT</name>
<feature type="transmembrane region" description="Helical" evidence="1">
    <location>
        <begin position="112"/>
        <end position="134"/>
    </location>
</feature>
<protein>
    <submittedName>
        <fullName evidence="2">QueT transporter family protein</fullName>
    </submittedName>
</protein>
<evidence type="ECO:0000313" key="2">
    <source>
        <dbReference type="EMBL" id="HGF34060.1"/>
    </source>
</evidence>
<evidence type="ECO:0000256" key="1">
    <source>
        <dbReference type="SAM" id="Phobius"/>
    </source>
</evidence>
<sequence>MREVWRMWSYSTMVVLTVLTAGLFAAILIPFKGIPLIPGVTELRPANVIPLVFGLLFGPAGAWGAAFGNLIGDFYGTLGPGSFFGFWGNFLAAYLPYQMWRGRSLEPIGLHWLRFILAALLGGTGCALVVGFGLDSLKLLPFSIIGVAVFLNNVLVALSLGPFLFKLLAPRVSRWDLYWEEQMDPEDCRPGPAPRLGLVCAWVGAAGGYLLGLAVSMGLATWAFLPPLPLLLAPFLALLLIGCVLL</sequence>
<feature type="transmembrane region" description="Helical" evidence="1">
    <location>
        <begin position="83"/>
        <end position="100"/>
    </location>
</feature>
<keyword evidence="1" id="KW-0812">Transmembrane</keyword>
<feature type="transmembrane region" description="Helical" evidence="1">
    <location>
        <begin position="228"/>
        <end position="245"/>
    </location>
</feature>